<dbReference type="GO" id="GO:0008270">
    <property type="term" value="F:zinc ion binding"/>
    <property type="evidence" value="ECO:0007669"/>
    <property type="project" value="UniProtKB-KW"/>
</dbReference>
<comment type="catalytic activity">
    <reaction evidence="1">
        <text>S-ubiquitinyl-[E2 ubiquitin-conjugating enzyme]-L-cysteine + [acceptor protein]-L-lysine = [E2 ubiquitin-conjugating enzyme]-L-cysteine + N(6)-ubiquitinyl-[acceptor protein]-L-lysine.</text>
        <dbReference type="EC" id="2.3.2.27"/>
    </reaction>
</comment>
<accession>A0A8B7CSH3</accession>
<dbReference type="InterPro" id="IPR045191">
    <property type="entry name" value="MBR1/2-like"/>
</dbReference>
<dbReference type="CDD" id="cd16469">
    <property type="entry name" value="RING-H2_RNF24-like"/>
    <property type="match status" value="1"/>
</dbReference>
<evidence type="ECO:0000256" key="6">
    <source>
        <dbReference type="ARBA" id="ARBA00022786"/>
    </source>
</evidence>
<dbReference type="InterPro" id="IPR001841">
    <property type="entry name" value="Znf_RING"/>
</dbReference>
<name>A0A8B7CSH3_PHODC</name>
<organism evidence="11 12">
    <name type="scientific">Phoenix dactylifera</name>
    <name type="common">Date palm</name>
    <dbReference type="NCBI Taxonomy" id="42345"/>
    <lineage>
        <taxon>Eukaryota</taxon>
        <taxon>Viridiplantae</taxon>
        <taxon>Streptophyta</taxon>
        <taxon>Embryophyta</taxon>
        <taxon>Tracheophyta</taxon>
        <taxon>Spermatophyta</taxon>
        <taxon>Magnoliopsida</taxon>
        <taxon>Liliopsida</taxon>
        <taxon>Arecaceae</taxon>
        <taxon>Coryphoideae</taxon>
        <taxon>Phoeniceae</taxon>
        <taxon>Phoenix</taxon>
    </lineage>
</organism>
<dbReference type="AlphaFoldDB" id="A0A8B7CSH3"/>
<keyword evidence="3" id="KW-0808">Transferase</keyword>
<keyword evidence="11" id="KW-1185">Reference proteome</keyword>
<evidence type="ECO:0000259" key="10">
    <source>
        <dbReference type="PROSITE" id="PS50089"/>
    </source>
</evidence>
<feature type="region of interest" description="Disordered" evidence="9">
    <location>
        <begin position="292"/>
        <end position="315"/>
    </location>
</feature>
<evidence type="ECO:0000256" key="4">
    <source>
        <dbReference type="ARBA" id="ARBA00022723"/>
    </source>
</evidence>
<evidence type="ECO:0000256" key="1">
    <source>
        <dbReference type="ARBA" id="ARBA00000900"/>
    </source>
</evidence>
<dbReference type="Pfam" id="PF13639">
    <property type="entry name" value="zf-RING_2"/>
    <property type="match status" value="1"/>
</dbReference>
<dbReference type="InterPro" id="IPR013083">
    <property type="entry name" value="Znf_RING/FYVE/PHD"/>
</dbReference>
<dbReference type="RefSeq" id="XP_008805024.2">
    <property type="nucleotide sequence ID" value="XM_008806802.4"/>
</dbReference>
<dbReference type="SUPFAM" id="SSF57850">
    <property type="entry name" value="RING/U-box"/>
    <property type="match status" value="1"/>
</dbReference>
<feature type="domain" description="RING-type" evidence="10">
    <location>
        <begin position="468"/>
        <end position="509"/>
    </location>
</feature>
<dbReference type="EC" id="2.3.2.27" evidence="2"/>
<feature type="compositionally biased region" description="Polar residues" evidence="9">
    <location>
        <begin position="15"/>
        <end position="25"/>
    </location>
</feature>
<sequence length="520" mass="57014">MSSMGHRHLINQSQMSELDSGQSWNHPCPDPHPNLENGSFVHSSENVAVNGLNSVAYFNTTLRSNGPPLSTFTSEIPNYMAIGTSNDLYLRTPSAASSSQPPPSYVQHGPPFFDQRATGDAGSIVNPQMDYGRASHKRKIPELSIVSDRGNTSRYYSSGSASNLPISNEQVQRKPLSGPHCWPCNPVSVVPSYGSSNVFSSGEGSQRNVRTRHNHGFHVETVPFGVHASNNVPEHFHSAADTPGLSVVGQWSQNSVSMDPQRMVLSSGSSVTNNSKEIDGGYHSNFIASGSSSTTLPSLQGPPTRGPGLARSNHGPRTYRAIASYPSVGFAVNSEDGGRPGMETVMPPRQPRPLTTIGCNGERNGRARNFYDRFQSFSDEDNNRSRWISEGVAIMDRSTFYDSRNFFDQHHDMRLDVDNMSYEELLSLGERIGIVSTGLSQDAISRCLMESLYCSSKQNEDDEEELKCPICLEEYGNKESLGRLNCGHDFHAGCIKQWLLIKNVCPICKASALEDTLKDK</sequence>
<gene>
    <name evidence="12" type="primary">LOC103718126</name>
</gene>
<evidence type="ECO:0000256" key="3">
    <source>
        <dbReference type="ARBA" id="ARBA00022679"/>
    </source>
</evidence>
<dbReference type="GeneID" id="103718126"/>
<keyword evidence="4" id="KW-0479">Metal-binding</keyword>
<keyword evidence="7" id="KW-0862">Zinc</keyword>
<reference evidence="11" key="1">
    <citation type="journal article" date="2019" name="Nat. Commun.">
        <title>Genome-wide association mapping of date palm fruit traits.</title>
        <authorList>
            <person name="Hazzouri K.M."/>
            <person name="Gros-Balthazard M."/>
            <person name="Flowers J.M."/>
            <person name="Copetti D."/>
            <person name="Lemansour A."/>
            <person name="Lebrun M."/>
            <person name="Masmoudi K."/>
            <person name="Ferrand S."/>
            <person name="Dhar M.I."/>
            <person name="Fresquez Z.A."/>
            <person name="Rosas U."/>
            <person name="Zhang J."/>
            <person name="Talag J."/>
            <person name="Lee S."/>
            <person name="Kudrna D."/>
            <person name="Powell R.F."/>
            <person name="Leitch I.J."/>
            <person name="Krueger R.R."/>
            <person name="Wing R.A."/>
            <person name="Amiri K.M.A."/>
            <person name="Purugganan M.D."/>
        </authorList>
    </citation>
    <scope>NUCLEOTIDE SEQUENCE [LARGE SCALE GENOMIC DNA]</scope>
    <source>
        <strain evidence="11">cv. Khalas</strain>
    </source>
</reference>
<dbReference type="Gene3D" id="3.30.40.10">
    <property type="entry name" value="Zinc/RING finger domain, C3HC4 (zinc finger)"/>
    <property type="match status" value="1"/>
</dbReference>
<evidence type="ECO:0000256" key="8">
    <source>
        <dbReference type="PROSITE-ProRule" id="PRU00175"/>
    </source>
</evidence>
<dbReference type="SMART" id="SM00184">
    <property type="entry name" value="RING"/>
    <property type="match status" value="1"/>
</dbReference>
<evidence type="ECO:0000256" key="7">
    <source>
        <dbReference type="ARBA" id="ARBA00022833"/>
    </source>
</evidence>
<dbReference type="PROSITE" id="PS50089">
    <property type="entry name" value="ZF_RING_2"/>
    <property type="match status" value="1"/>
</dbReference>
<keyword evidence="6" id="KW-0833">Ubl conjugation pathway</keyword>
<dbReference type="GO" id="GO:0061630">
    <property type="term" value="F:ubiquitin protein ligase activity"/>
    <property type="evidence" value="ECO:0007669"/>
    <property type="project" value="UniProtKB-EC"/>
</dbReference>
<evidence type="ECO:0000256" key="5">
    <source>
        <dbReference type="ARBA" id="ARBA00022771"/>
    </source>
</evidence>
<feature type="region of interest" description="Disordered" evidence="9">
    <location>
        <begin position="15"/>
        <end position="40"/>
    </location>
</feature>
<evidence type="ECO:0000256" key="9">
    <source>
        <dbReference type="SAM" id="MobiDB-lite"/>
    </source>
</evidence>
<reference evidence="12" key="2">
    <citation type="submission" date="2025-08" db="UniProtKB">
        <authorList>
            <consortium name="RefSeq"/>
        </authorList>
    </citation>
    <scope>IDENTIFICATION</scope>
    <source>
        <tissue evidence="12">Young leaves</tissue>
    </source>
</reference>
<feature type="region of interest" description="Disordered" evidence="9">
    <location>
        <begin position="331"/>
        <end position="353"/>
    </location>
</feature>
<dbReference type="PANTHER" id="PTHR22937">
    <property type="entry name" value="E3 UBIQUITIN-PROTEIN LIGASE RNF165"/>
    <property type="match status" value="1"/>
</dbReference>
<dbReference type="Proteomes" id="UP000228380">
    <property type="component" value="Chromosome 12"/>
</dbReference>
<evidence type="ECO:0000313" key="11">
    <source>
        <dbReference type="Proteomes" id="UP000228380"/>
    </source>
</evidence>
<evidence type="ECO:0000256" key="2">
    <source>
        <dbReference type="ARBA" id="ARBA00012483"/>
    </source>
</evidence>
<protein>
    <recommendedName>
        <fullName evidence="2">RING-type E3 ubiquitin transferase</fullName>
        <ecNumber evidence="2">2.3.2.27</ecNumber>
    </recommendedName>
</protein>
<evidence type="ECO:0000313" key="12">
    <source>
        <dbReference type="RefSeq" id="XP_008805024.2"/>
    </source>
</evidence>
<dbReference type="PANTHER" id="PTHR22937:SF65">
    <property type="entry name" value="E3 UBIQUITIN-PROTEIN LIGASE ARK2C"/>
    <property type="match status" value="1"/>
</dbReference>
<proteinExistence type="predicted"/>
<keyword evidence="5 8" id="KW-0863">Zinc-finger</keyword>